<dbReference type="InterPro" id="IPR006134">
    <property type="entry name" value="DNA-dir_DNA_pol_B_multi_dom"/>
</dbReference>
<feature type="domain" description="DNA-directed DNA polymerase family B multifunctional" evidence="8">
    <location>
        <begin position="371"/>
        <end position="426"/>
    </location>
</feature>
<dbReference type="AlphaFoldDB" id="A0A501X4T1"/>
<comment type="similarity">
    <text evidence="1 7">Belongs to the DNA polymerase type-B family.</text>
</comment>
<dbReference type="SMART" id="SM00486">
    <property type="entry name" value="POLBc"/>
    <property type="match status" value="1"/>
</dbReference>
<dbReference type="InterPro" id="IPR012337">
    <property type="entry name" value="RNaseH-like_sf"/>
</dbReference>
<feature type="domain" description="DNA-directed DNA polymerase family B exonuclease" evidence="9">
    <location>
        <begin position="142"/>
        <end position="293"/>
    </location>
</feature>
<keyword evidence="7" id="KW-0235">DNA replication</keyword>
<keyword evidence="11" id="KW-1185">Reference proteome</keyword>
<evidence type="ECO:0000256" key="7">
    <source>
        <dbReference type="RuleBase" id="RU000442"/>
    </source>
</evidence>
<dbReference type="GO" id="GO:0009432">
    <property type="term" value="P:SOS response"/>
    <property type="evidence" value="ECO:0007669"/>
    <property type="project" value="TreeGrafter"/>
</dbReference>
<gene>
    <name evidence="10" type="ORF">FJM67_00295</name>
</gene>
<comment type="catalytic activity">
    <reaction evidence="6 7">
        <text>DNA(n) + a 2'-deoxyribonucleoside 5'-triphosphate = DNA(n+1) + diphosphate</text>
        <dbReference type="Rhea" id="RHEA:22508"/>
        <dbReference type="Rhea" id="RHEA-COMP:17339"/>
        <dbReference type="Rhea" id="RHEA-COMP:17340"/>
        <dbReference type="ChEBI" id="CHEBI:33019"/>
        <dbReference type="ChEBI" id="CHEBI:61560"/>
        <dbReference type="ChEBI" id="CHEBI:173112"/>
        <dbReference type="EC" id="2.7.7.7"/>
    </reaction>
</comment>
<evidence type="ECO:0000256" key="4">
    <source>
        <dbReference type="ARBA" id="ARBA00022932"/>
    </source>
</evidence>
<dbReference type="FunFam" id="3.90.1600.10:FF:000030">
    <property type="entry name" value="DNA polymerase II"/>
    <property type="match status" value="1"/>
</dbReference>
<dbReference type="Gene3D" id="3.30.420.10">
    <property type="entry name" value="Ribonuclease H-like superfamily/Ribonuclease H"/>
    <property type="match status" value="1"/>
</dbReference>
<dbReference type="EMBL" id="VFRR01000001">
    <property type="protein sequence ID" value="TPE55525.1"/>
    <property type="molecule type" value="Genomic_DNA"/>
</dbReference>
<sequence>MTPITGHGYLITRHSRDQNGKLILSYYLNTPHGIIEVCVVGEQDVFFTNAAVDFLPQVDGLICETLPLKSFAGEPVTIVRCDSLALKQQAVERLRRGGYELYEEDIAPQDRYLMERGIRGLVEFIGVPQGATGVVIRGRLRRAREENVPQWQVWSIDIETSVSRNEILSIGIVSEALEVVLAVQTSECDLANVIPYGDEKALLLGFMRFVRKHQPHVFIGWNVIGFDIQMIDRRCRFYQITPAFGVQGEPWHVRMSKGTGKAFATIPGRVVLDGITLLKVGGYHFDSYSLNHVSAELLGEEKLLTASSRWQEIERLYAEEFERFIEYNLQDCRLVAKIFAKLALLTLQQTRVDLTGIPLEQTGGSVASFENLYLPRLHRSGYVAPSWRDEPFVPSPGGFVMNSVPGLFRNVLVFDFKSLYPSIIRTFFIDPLARVVDAPSGRVPGFRGAAFNRQVAILPALVGELAEAREQAKAQQQSILSYAIKIIMNSFYGVLGSDVCRFYHPQLASSITLRGHELLNMSKEWMEQQGAKVIYGDTDSLFVWLGDDLDEQKVWQTGEHLCAGLNQYLTDWCWQYAQLESHLELEFETLYSRFYMPTIRGQEEGSKKRYAGLSNGSLVFKGLEATRSDWTELARRFQTELFEHLFHDRDVTEYVKDFVARLHQGEFDHECIYRKQLTKPVSSYIKVIPPHVRVAKQIDLERQRQGLEPMFEQGRQRVEYFYSLEGAQPFESYENLTRIDYDHYINKQLLPIAEGVLALQGIEVMSLLTPQFNLI</sequence>
<dbReference type="Proteomes" id="UP000315901">
    <property type="component" value="Unassembled WGS sequence"/>
</dbReference>
<evidence type="ECO:0000259" key="9">
    <source>
        <dbReference type="Pfam" id="PF03104"/>
    </source>
</evidence>
<dbReference type="GO" id="GO:0045004">
    <property type="term" value="P:DNA replication proofreading"/>
    <property type="evidence" value="ECO:0007669"/>
    <property type="project" value="TreeGrafter"/>
</dbReference>
<dbReference type="PROSITE" id="PS00116">
    <property type="entry name" value="DNA_POLYMERASE_B"/>
    <property type="match status" value="1"/>
</dbReference>
<dbReference type="InterPro" id="IPR050240">
    <property type="entry name" value="DNA_pol_type-B"/>
</dbReference>
<dbReference type="PANTHER" id="PTHR10322:SF23">
    <property type="entry name" value="DNA POLYMERASE DELTA CATALYTIC SUBUNIT"/>
    <property type="match status" value="1"/>
</dbReference>
<dbReference type="InterPro" id="IPR006172">
    <property type="entry name" value="DNA-dir_DNA_pol_B"/>
</dbReference>
<dbReference type="GO" id="GO:0003677">
    <property type="term" value="F:DNA binding"/>
    <property type="evidence" value="ECO:0007669"/>
    <property type="project" value="UniProtKB-KW"/>
</dbReference>
<evidence type="ECO:0000256" key="3">
    <source>
        <dbReference type="ARBA" id="ARBA00022695"/>
    </source>
</evidence>
<name>A0A501X4T1_9GAMM</name>
<keyword evidence="3 7" id="KW-0548">Nucleotidyltransferase</keyword>
<dbReference type="OrthoDB" id="5807460at2"/>
<dbReference type="Gene3D" id="3.90.1600.10">
    <property type="entry name" value="Palm domain of DNA polymerase"/>
    <property type="match status" value="2"/>
</dbReference>
<dbReference type="InterPro" id="IPR023211">
    <property type="entry name" value="DNA_pol_palm_dom_sf"/>
</dbReference>
<evidence type="ECO:0000259" key="8">
    <source>
        <dbReference type="Pfam" id="PF00136"/>
    </source>
</evidence>
<organism evidence="10 11">
    <name type="scientific">Maribrevibacterium harenarium</name>
    <dbReference type="NCBI Taxonomy" id="2589817"/>
    <lineage>
        <taxon>Bacteria</taxon>
        <taxon>Pseudomonadati</taxon>
        <taxon>Pseudomonadota</taxon>
        <taxon>Gammaproteobacteria</taxon>
        <taxon>Oceanospirillales</taxon>
        <taxon>Oceanospirillaceae</taxon>
        <taxon>Maribrevibacterium</taxon>
    </lineage>
</organism>
<keyword evidence="5 7" id="KW-0238">DNA-binding</keyword>
<evidence type="ECO:0000256" key="2">
    <source>
        <dbReference type="ARBA" id="ARBA00022679"/>
    </source>
</evidence>
<dbReference type="InterPro" id="IPR036397">
    <property type="entry name" value="RNaseH_sf"/>
</dbReference>
<dbReference type="InterPro" id="IPR042087">
    <property type="entry name" value="DNA_pol_B_thumb"/>
</dbReference>
<dbReference type="PRINTS" id="PR00106">
    <property type="entry name" value="DNAPOLB"/>
</dbReference>
<comment type="caution">
    <text evidence="10">The sequence shown here is derived from an EMBL/GenBank/DDBJ whole genome shotgun (WGS) entry which is preliminary data.</text>
</comment>
<keyword evidence="2 7" id="KW-0808">Transferase</keyword>
<dbReference type="InterPro" id="IPR006133">
    <property type="entry name" value="DNA-dir_DNA_pol_B_exonuc"/>
</dbReference>
<dbReference type="SUPFAM" id="SSF56672">
    <property type="entry name" value="DNA/RNA polymerases"/>
    <property type="match status" value="1"/>
</dbReference>
<dbReference type="SUPFAM" id="SSF53098">
    <property type="entry name" value="Ribonuclease H-like"/>
    <property type="match status" value="1"/>
</dbReference>
<evidence type="ECO:0000313" key="11">
    <source>
        <dbReference type="Proteomes" id="UP000315901"/>
    </source>
</evidence>
<dbReference type="EC" id="2.7.7.7" evidence="7"/>
<feature type="domain" description="DNA-directed DNA polymerase family B multifunctional" evidence="8">
    <location>
        <begin position="464"/>
        <end position="725"/>
    </location>
</feature>
<evidence type="ECO:0000256" key="5">
    <source>
        <dbReference type="ARBA" id="ARBA00023125"/>
    </source>
</evidence>
<dbReference type="InterPro" id="IPR043502">
    <property type="entry name" value="DNA/RNA_pol_sf"/>
</dbReference>
<keyword evidence="4 7" id="KW-0239">DNA-directed DNA polymerase</keyword>
<evidence type="ECO:0000256" key="6">
    <source>
        <dbReference type="ARBA" id="ARBA00049244"/>
    </source>
</evidence>
<dbReference type="Gene3D" id="1.10.132.60">
    <property type="entry name" value="DNA polymerase family B, C-terminal domain"/>
    <property type="match status" value="1"/>
</dbReference>
<dbReference type="Pfam" id="PF03104">
    <property type="entry name" value="DNA_pol_B_exo1"/>
    <property type="match status" value="1"/>
</dbReference>
<dbReference type="RefSeq" id="WP_140586559.1">
    <property type="nucleotide sequence ID" value="NZ_VFRR01000001.1"/>
</dbReference>
<dbReference type="NCBIfam" id="NF004421">
    <property type="entry name" value="PRK05762.1-2"/>
    <property type="match status" value="1"/>
</dbReference>
<dbReference type="PANTHER" id="PTHR10322">
    <property type="entry name" value="DNA POLYMERASE CATALYTIC SUBUNIT"/>
    <property type="match status" value="1"/>
</dbReference>
<evidence type="ECO:0000313" key="10">
    <source>
        <dbReference type="EMBL" id="TPE55525.1"/>
    </source>
</evidence>
<accession>A0A501X4T1</accession>
<dbReference type="Gene3D" id="2.40.50.590">
    <property type="match status" value="1"/>
</dbReference>
<dbReference type="Pfam" id="PF00136">
    <property type="entry name" value="DNA_pol_B"/>
    <property type="match status" value="2"/>
</dbReference>
<dbReference type="GO" id="GO:0008296">
    <property type="term" value="F:3'-5'-DNA exonuclease activity"/>
    <property type="evidence" value="ECO:0007669"/>
    <property type="project" value="TreeGrafter"/>
</dbReference>
<dbReference type="GO" id="GO:0003887">
    <property type="term" value="F:DNA-directed DNA polymerase activity"/>
    <property type="evidence" value="ECO:0007669"/>
    <property type="project" value="UniProtKB-KW"/>
</dbReference>
<evidence type="ECO:0000256" key="1">
    <source>
        <dbReference type="ARBA" id="ARBA00005755"/>
    </source>
</evidence>
<reference evidence="10 11" key="1">
    <citation type="submission" date="2019-06" db="EMBL/GenBank/DDBJ databases">
        <title>A novel bacterium of genus Marinomonas, isolated from coastal sand.</title>
        <authorList>
            <person name="Huang H."/>
            <person name="Mo K."/>
            <person name="Hu Y."/>
        </authorList>
    </citation>
    <scope>NUCLEOTIDE SEQUENCE [LARGE SCALE GENOMIC DNA]</scope>
    <source>
        <strain evidence="10 11">HB171799</strain>
    </source>
</reference>
<dbReference type="InterPro" id="IPR017964">
    <property type="entry name" value="DNA-dir_DNA_pol_B_CS"/>
</dbReference>
<proteinExistence type="inferred from homology"/>
<dbReference type="GO" id="GO:0000166">
    <property type="term" value="F:nucleotide binding"/>
    <property type="evidence" value="ECO:0007669"/>
    <property type="project" value="InterPro"/>
</dbReference>
<protein>
    <recommendedName>
        <fullName evidence="7">DNA polymerase</fullName>
        <ecNumber evidence="7">2.7.7.7</ecNumber>
    </recommendedName>
</protein>